<gene>
    <name evidence="2" type="ORF">PoB_000926200</name>
</gene>
<keyword evidence="1" id="KW-0812">Transmembrane</keyword>
<proteinExistence type="predicted"/>
<reference evidence="2 3" key="1">
    <citation type="journal article" date="2021" name="Elife">
        <title>Chloroplast acquisition without the gene transfer in kleptoplastic sea slugs, Plakobranchus ocellatus.</title>
        <authorList>
            <person name="Maeda T."/>
            <person name="Takahashi S."/>
            <person name="Yoshida T."/>
            <person name="Shimamura S."/>
            <person name="Takaki Y."/>
            <person name="Nagai Y."/>
            <person name="Toyoda A."/>
            <person name="Suzuki Y."/>
            <person name="Arimoto A."/>
            <person name="Ishii H."/>
            <person name="Satoh N."/>
            <person name="Nishiyama T."/>
            <person name="Hasebe M."/>
            <person name="Maruyama T."/>
            <person name="Minagawa J."/>
            <person name="Obokata J."/>
            <person name="Shigenobu S."/>
        </authorList>
    </citation>
    <scope>NUCLEOTIDE SEQUENCE [LARGE SCALE GENOMIC DNA]</scope>
</reference>
<keyword evidence="1" id="KW-1133">Transmembrane helix</keyword>
<keyword evidence="1" id="KW-0472">Membrane</keyword>
<sequence>MVVNITIAIINIIIIIPISINTLFYRQKRLRSPPVPCLIFKLVCNENSSFTICRVLRRHQERHLEPKISTAQKSPHKTENFNGIEKTIYDRELRQYRERRTGQRTSLATKSSIMPENLKCTENDIHSRVPRRNQERRT</sequence>
<evidence type="ECO:0000256" key="1">
    <source>
        <dbReference type="SAM" id="Phobius"/>
    </source>
</evidence>
<name>A0AAV3YIP4_9GAST</name>
<evidence type="ECO:0000313" key="2">
    <source>
        <dbReference type="EMBL" id="GFN82756.1"/>
    </source>
</evidence>
<keyword evidence="3" id="KW-1185">Reference proteome</keyword>
<evidence type="ECO:0000313" key="3">
    <source>
        <dbReference type="Proteomes" id="UP000735302"/>
    </source>
</evidence>
<dbReference type="Proteomes" id="UP000735302">
    <property type="component" value="Unassembled WGS sequence"/>
</dbReference>
<organism evidence="2 3">
    <name type="scientific">Plakobranchus ocellatus</name>
    <dbReference type="NCBI Taxonomy" id="259542"/>
    <lineage>
        <taxon>Eukaryota</taxon>
        <taxon>Metazoa</taxon>
        <taxon>Spiralia</taxon>
        <taxon>Lophotrochozoa</taxon>
        <taxon>Mollusca</taxon>
        <taxon>Gastropoda</taxon>
        <taxon>Heterobranchia</taxon>
        <taxon>Euthyneura</taxon>
        <taxon>Panpulmonata</taxon>
        <taxon>Sacoglossa</taxon>
        <taxon>Placobranchoidea</taxon>
        <taxon>Plakobranchidae</taxon>
        <taxon>Plakobranchus</taxon>
    </lineage>
</organism>
<feature type="transmembrane region" description="Helical" evidence="1">
    <location>
        <begin position="6"/>
        <end position="25"/>
    </location>
</feature>
<comment type="caution">
    <text evidence="2">The sequence shown here is derived from an EMBL/GenBank/DDBJ whole genome shotgun (WGS) entry which is preliminary data.</text>
</comment>
<dbReference type="AlphaFoldDB" id="A0AAV3YIP4"/>
<accession>A0AAV3YIP4</accession>
<protein>
    <submittedName>
        <fullName evidence="2">Uncharacterized protein</fullName>
    </submittedName>
</protein>
<dbReference type="EMBL" id="BLXT01001037">
    <property type="protein sequence ID" value="GFN82756.1"/>
    <property type="molecule type" value="Genomic_DNA"/>
</dbReference>